<dbReference type="EMBL" id="QROE01000001">
    <property type="protein sequence ID" value="RHK98226.1"/>
    <property type="molecule type" value="Genomic_DNA"/>
</dbReference>
<organism evidence="1 2">
    <name type="scientific">Blautia obeum</name>
    <dbReference type="NCBI Taxonomy" id="40520"/>
    <lineage>
        <taxon>Bacteria</taxon>
        <taxon>Bacillati</taxon>
        <taxon>Bacillota</taxon>
        <taxon>Clostridia</taxon>
        <taxon>Lachnospirales</taxon>
        <taxon>Lachnospiraceae</taxon>
        <taxon>Blautia</taxon>
    </lineage>
</organism>
<comment type="caution">
    <text evidence="1">The sequence shown here is derived from an EMBL/GenBank/DDBJ whole genome shotgun (WGS) entry which is preliminary data.</text>
</comment>
<dbReference type="RefSeq" id="WP_118367474.1">
    <property type="nucleotide sequence ID" value="NZ_CABJDZ010000001.1"/>
</dbReference>
<evidence type="ECO:0000313" key="2">
    <source>
        <dbReference type="Proteomes" id="UP000284267"/>
    </source>
</evidence>
<protein>
    <submittedName>
        <fullName evidence="1">Uncharacterized protein</fullName>
    </submittedName>
</protein>
<reference evidence="1 2" key="1">
    <citation type="submission" date="2018-08" db="EMBL/GenBank/DDBJ databases">
        <title>A genome reference for cultivated species of the human gut microbiota.</title>
        <authorList>
            <person name="Zou Y."/>
            <person name="Xue W."/>
            <person name="Luo G."/>
        </authorList>
    </citation>
    <scope>NUCLEOTIDE SEQUENCE [LARGE SCALE GENOMIC DNA]</scope>
    <source>
        <strain evidence="1 2">AF39-4</strain>
    </source>
</reference>
<gene>
    <name evidence="1" type="ORF">DW040_02670</name>
</gene>
<accession>A0A415HVF9</accession>
<dbReference type="AlphaFoldDB" id="A0A415HVF9"/>
<dbReference type="Proteomes" id="UP000284267">
    <property type="component" value="Unassembled WGS sequence"/>
</dbReference>
<name>A0A415HVF9_9FIRM</name>
<sequence>MGKIIGQMTGWSFNSIKELERARNWLVVRGFMVSIDTKNMELRVTGTVNGKWVEDTSGNLVCIE</sequence>
<proteinExistence type="predicted"/>
<evidence type="ECO:0000313" key="1">
    <source>
        <dbReference type="EMBL" id="RHK98226.1"/>
    </source>
</evidence>